<dbReference type="OrthoDB" id="5937621at2"/>
<accession>U6Q140</accession>
<name>U6Q140_9FIRM</name>
<sequence length="308" mass="36737">MDNNLFFKRATINDLDKIINFLKTNFKKRKSYYEKKDFFKNEFLDFDEYNMNCVISCDKSDNILSLSSYYMPNKHFMLSGLWSSNEKSPPMTGFLTRKYMIDTVKPNIFCGITEIKESLISHRRFAPNILNFEYYIVDKYKYKYNSNNLKLINLTSDIYFLDEKSYSNMKVNFYKTYSYFLKRYISNLFLDYKIYALYDADTLLCIIVFKINYEKKILCIVDYLGNYQYINNIDMSVLADEYDCNFIDFLCYGFDSKILLDSGFILKKDIDYSYTYNGKSPTNYGRLYAFSTKTDIFLTRGDGILQEI</sequence>
<dbReference type="HOGENOM" id="CLU_902687_0_0_9"/>
<proteinExistence type="predicted"/>
<dbReference type="AlphaFoldDB" id="U6Q140"/>
<protein>
    <submittedName>
        <fullName evidence="1">Uncharacterized protein</fullName>
    </submittedName>
</protein>
<dbReference type="Proteomes" id="UP000017818">
    <property type="component" value="Unassembled WGS sequence"/>
</dbReference>
<evidence type="ECO:0000313" key="2">
    <source>
        <dbReference type="Proteomes" id="UP000017818"/>
    </source>
</evidence>
<dbReference type="RefSeq" id="WP_009526598.1">
    <property type="nucleotide sequence ID" value="NZ_JH815225.1"/>
</dbReference>
<evidence type="ECO:0000313" key="1">
    <source>
        <dbReference type="EMBL" id="EJZ44353.1"/>
    </source>
</evidence>
<dbReference type="EMBL" id="AFZF02000003">
    <property type="protein sequence ID" value="EJZ44353.1"/>
    <property type="molecule type" value="Genomic_DNA"/>
</dbReference>
<gene>
    <name evidence="1" type="ORF">HMPREF9630_02077</name>
</gene>
<reference evidence="1 2" key="1">
    <citation type="submission" date="2012-05" db="EMBL/GenBank/DDBJ databases">
        <title>The Genome Sequence of Eubacteriaceae bacterium CM2.</title>
        <authorList>
            <consortium name="The Broad Institute Genome Sequencing Platform"/>
            <person name="Earl A."/>
            <person name="Ward D."/>
            <person name="Feldgarden M."/>
            <person name="Gevers D."/>
            <person name="Sizova M."/>
            <person name="Hazen A."/>
            <person name="Epstein S."/>
            <person name="Walker B."/>
            <person name="Young S.K."/>
            <person name="Zeng Q."/>
            <person name="Gargeya S."/>
            <person name="Fitzgerald M."/>
            <person name="Haas B."/>
            <person name="Abouelleil A."/>
            <person name="Alvarado L."/>
            <person name="Arachchi H.M."/>
            <person name="Berlin A."/>
            <person name="Chapman S.B."/>
            <person name="Goldberg J."/>
            <person name="Griggs A."/>
            <person name="Gujja S."/>
            <person name="Hansen M."/>
            <person name="Howarth C."/>
            <person name="Imamovic A."/>
            <person name="Larimer J."/>
            <person name="McCowen C."/>
            <person name="Montmayeur A."/>
            <person name="Murphy C."/>
            <person name="Neiman D."/>
            <person name="Pearson M."/>
            <person name="Priest M."/>
            <person name="Roberts A."/>
            <person name="Saif S."/>
            <person name="Shea T."/>
            <person name="Sisk P."/>
            <person name="Sykes S."/>
            <person name="Wortman J."/>
            <person name="Nusbaum C."/>
            <person name="Birren B."/>
        </authorList>
    </citation>
    <scope>NUCLEOTIDE SEQUENCE [LARGE SCALE GENOMIC DNA]</scope>
    <source>
        <strain evidence="1 2">CM2</strain>
    </source>
</reference>
<comment type="caution">
    <text evidence="1">The sequence shown here is derived from an EMBL/GenBank/DDBJ whole genome shotgun (WGS) entry which is preliminary data.</text>
</comment>
<organism evidence="1 2">
    <name type="scientific">Peptoanaerobacter stomatis</name>
    <dbReference type="NCBI Taxonomy" id="796937"/>
    <lineage>
        <taxon>Bacteria</taxon>
        <taxon>Bacillati</taxon>
        <taxon>Bacillota</taxon>
        <taxon>Clostridia</taxon>
        <taxon>Peptostreptococcales</taxon>
        <taxon>Filifactoraceae</taxon>
        <taxon>Peptoanaerobacter</taxon>
    </lineage>
</organism>